<evidence type="ECO:0000313" key="2">
    <source>
        <dbReference type="Proteomes" id="UP001632038"/>
    </source>
</evidence>
<dbReference type="EMBL" id="JAVIJP010000033">
    <property type="protein sequence ID" value="KAL3629972.1"/>
    <property type="molecule type" value="Genomic_DNA"/>
</dbReference>
<comment type="caution">
    <text evidence="1">The sequence shown here is derived from an EMBL/GenBank/DDBJ whole genome shotgun (WGS) entry which is preliminary data.</text>
</comment>
<dbReference type="Proteomes" id="UP001632038">
    <property type="component" value="Unassembled WGS sequence"/>
</dbReference>
<protein>
    <submittedName>
        <fullName evidence="1">Uncharacterized protein</fullName>
    </submittedName>
</protein>
<reference evidence="2" key="1">
    <citation type="journal article" date="2024" name="IScience">
        <title>Strigolactones Initiate the Formation of Haustorium-like Structures in Castilleja.</title>
        <authorList>
            <person name="Buerger M."/>
            <person name="Peterson D."/>
            <person name="Chory J."/>
        </authorList>
    </citation>
    <scope>NUCLEOTIDE SEQUENCE [LARGE SCALE GENOMIC DNA]</scope>
</reference>
<proteinExistence type="predicted"/>
<accession>A0ABD3CN03</accession>
<dbReference type="PANTHER" id="PTHR33334">
    <property type="entry name" value="PROTEIN LNK1"/>
    <property type="match status" value="1"/>
</dbReference>
<keyword evidence="2" id="KW-1185">Reference proteome</keyword>
<gene>
    <name evidence="1" type="ORF">CASFOL_026284</name>
</gene>
<dbReference type="InterPro" id="IPR039928">
    <property type="entry name" value="LNK"/>
</dbReference>
<dbReference type="PANTHER" id="PTHR33334:SF10">
    <property type="entry name" value="PROTEIN LNK4"/>
    <property type="match status" value="1"/>
</dbReference>
<name>A0ABD3CN03_9LAMI</name>
<organism evidence="1 2">
    <name type="scientific">Castilleja foliolosa</name>
    <dbReference type="NCBI Taxonomy" id="1961234"/>
    <lineage>
        <taxon>Eukaryota</taxon>
        <taxon>Viridiplantae</taxon>
        <taxon>Streptophyta</taxon>
        <taxon>Embryophyta</taxon>
        <taxon>Tracheophyta</taxon>
        <taxon>Spermatophyta</taxon>
        <taxon>Magnoliopsida</taxon>
        <taxon>eudicotyledons</taxon>
        <taxon>Gunneridae</taxon>
        <taxon>Pentapetalae</taxon>
        <taxon>asterids</taxon>
        <taxon>lamiids</taxon>
        <taxon>Lamiales</taxon>
        <taxon>Orobanchaceae</taxon>
        <taxon>Pedicularideae</taxon>
        <taxon>Castillejinae</taxon>
        <taxon>Castilleja</taxon>
    </lineage>
</organism>
<dbReference type="AlphaFoldDB" id="A0ABD3CN03"/>
<evidence type="ECO:0000313" key="1">
    <source>
        <dbReference type="EMBL" id="KAL3629972.1"/>
    </source>
</evidence>
<sequence length="276" mass="30724">MEWYSSTVTEDFSVPNGEEIFDKLPSPNSWPSWGKLAGTFNSQSVYPDELSDMQIDDDLSVSDEADDIFFRSIFKAGTPTIDEYACPADFTQISSMDDTEESSNSFQNTGRLPQATEPELEIHISEEPFNGPEVDMLEEESVLLDLQISTLQLSKKSRICFRDSFYRLAENSRNQAECTRNGKDNLETCKPSTTNSGPFRSLESEAEISENNAIDRTVATLLFSTMECCNLDTETQTSTDHDSISIYAVPGGDAEVPTFGLTNQITPSKKITDCGW</sequence>